<accession>A0A7X3FLZ0</accession>
<dbReference type="PROSITE" id="PS50075">
    <property type="entry name" value="CARRIER"/>
    <property type="match status" value="1"/>
</dbReference>
<sequence>MRREKLNALFTEKLQVPRGVSLTDDTRLREDLRIDSVMILQLLVHIEVEFGLQVPEDEINPKAFLTIGSLLDFIGRLSPLASGGTV</sequence>
<keyword evidence="3" id="KW-1185">Reference proteome</keyword>
<dbReference type="Gene3D" id="1.10.1200.10">
    <property type="entry name" value="ACP-like"/>
    <property type="match status" value="1"/>
</dbReference>
<feature type="domain" description="Carrier" evidence="1">
    <location>
        <begin position="1"/>
        <end position="78"/>
    </location>
</feature>
<comment type="caution">
    <text evidence="2">The sequence shown here is derived from an EMBL/GenBank/DDBJ whole genome shotgun (WGS) entry which is preliminary data.</text>
</comment>
<dbReference type="AlphaFoldDB" id="A0A7X3FLZ0"/>
<evidence type="ECO:0000259" key="1">
    <source>
        <dbReference type="PROSITE" id="PS50075"/>
    </source>
</evidence>
<proteinExistence type="predicted"/>
<evidence type="ECO:0000313" key="2">
    <source>
        <dbReference type="EMBL" id="MVP01939.1"/>
    </source>
</evidence>
<dbReference type="SUPFAM" id="SSF47336">
    <property type="entry name" value="ACP-like"/>
    <property type="match status" value="1"/>
</dbReference>
<dbReference type="EMBL" id="RHLK01000016">
    <property type="protein sequence ID" value="MVP01939.1"/>
    <property type="molecule type" value="Genomic_DNA"/>
</dbReference>
<dbReference type="Proteomes" id="UP000490800">
    <property type="component" value="Unassembled WGS sequence"/>
</dbReference>
<gene>
    <name evidence="2" type="ORF">EDM21_20895</name>
</gene>
<evidence type="ECO:0000313" key="3">
    <source>
        <dbReference type="Proteomes" id="UP000490800"/>
    </source>
</evidence>
<name>A0A7X3FLZ0_9BACL</name>
<dbReference type="InterPro" id="IPR009081">
    <property type="entry name" value="PP-bd_ACP"/>
</dbReference>
<organism evidence="2 3">
    <name type="scientific">Paenibacillus lutrae</name>
    <dbReference type="NCBI Taxonomy" id="2078573"/>
    <lineage>
        <taxon>Bacteria</taxon>
        <taxon>Bacillati</taxon>
        <taxon>Bacillota</taxon>
        <taxon>Bacilli</taxon>
        <taxon>Bacillales</taxon>
        <taxon>Paenibacillaceae</taxon>
        <taxon>Paenibacillus</taxon>
    </lineage>
</organism>
<dbReference type="RefSeq" id="WP_157338425.1">
    <property type="nucleotide sequence ID" value="NZ_RHLK01000016.1"/>
</dbReference>
<dbReference type="OrthoDB" id="6370703at2"/>
<reference evidence="2 3" key="1">
    <citation type="journal article" date="2019" name="Microorganisms">
        <title>Paenibacillus lutrae sp. nov., A Chitinolytic Species Isolated from A River Otter in Castril Natural Park, Granada, Spain.</title>
        <authorList>
            <person name="Rodriguez M."/>
            <person name="Reina J.C."/>
            <person name="Bejar V."/>
            <person name="Llamas I."/>
        </authorList>
    </citation>
    <scope>NUCLEOTIDE SEQUENCE [LARGE SCALE GENOMIC DNA]</scope>
    <source>
        <strain evidence="2 3">N10</strain>
    </source>
</reference>
<dbReference type="InterPro" id="IPR036736">
    <property type="entry name" value="ACP-like_sf"/>
</dbReference>
<dbReference type="Pfam" id="PF00550">
    <property type="entry name" value="PP-binding"/>
    <property type="match status" value="1"/>
</dbReference>
<protein>
    <submittedName>
        <fullName evidence="2">Acyl carrier protein</fullName>
    </submittedName>
</protein>